<organism evidence="3">
    <name type="scientific">Cladocopium goreaui</name>
    <dbReference type="NCBI Taxonomy" id="2562237"/>
    <lineage>
        <taxon>Eukaryota</taxon>
        <taxon>Sar</taxon>
        <taxon>Alveolata</taxon>
        <taxon>Dinophyceae</taxon>
        <taxon>Suessiales</taxon>
        <taxon>Symbiodiniaceae</taxon>
        <taxon>Cladocopium</taxon>
    </lineage>
</organism>
<protein>
    <submittedName>
        <fullName evidence="5">Aurora kinase</fullName>
    </submittedName>
</protein>
<dbReference type="EMBL" id="CAMXCT010006738">
    <property type="protein sequence ID" value="CAI4019246.1"/>
    <property type="molecule type" value="Genomic_DNA"/>
</dbReference>
<evidence type="ECO:0000313" key="4">
    <source>
        <dbReference type="EMBL" id="CAL1172621.1"/>
    </source>
</evidence>
<feature type="region of interest" description="Disordered" evidence="2">
    <location>
        <begin position="200"/>
        <end position="221"/>
    </location>
</feature>
<dbReference type="EMBL" id="CAMXCT020006738">
    <property type="protein sequence ID" value="CAL1172621.1"/>
    <property type="molecule type" value="Genomic_DNA"/>
</dbReference>
<name>A0A9P1GQD7_9DINO</name>
<reference evidence="4" key="2">
    <citation type="submission" date="2024-04" db="EMBL/GenBank/DDBJ databases">
        <authorList>
            <person name="Chen Y."/>
            <person name="Shah S."/>
            <person name="Dougan E. K."/>
            <person name="Thang M."/>
            <person name="Chan C."/>
        </authorList>
    </citation>
    <scope>NUCLEOTIDE SEQUENCE [LARGE SCALE GENOMIC DNA]</scope>
</reference>
<reference evidence="3" key="1">
    <citation type="submission" date="2022-10" db="EMBL/GenBank/DDBJ databases">
        <authorList>
            <person name="Chen Y."/>
            <person name="Dougan E. K."/>
            <person name="Chan C."/>
            <person name="Rhodes N."/>
            <person name="Thang M."/>
        </authorList>
    </citation>
    <scope>NUCLEOTIDE SEQUENCE</scope>
</reference>
<keyword evidence="5" id="KW-0808">Transferase</keyword>
<keyword evidence="1" id="KW-0175">Coiled coil</keyword>
<dbReference type="AlphaFoldDB" id="A0A9P1GQD7"/>
<feature type="compositionally biased region" description="Basic and acidic residues" evidence="2">
    <location>
        <begin position="626"/>
        <end position="635"/>
    </location>
</feature>
<feature type="coiled-coil region" evidence="1">
    <location>
        <begin position="314"/>
        <end position="471"/>
    </location>
</feature>
<accession>A0A9P1GQD7</accession>
<feature type="coiled-coil region" evidence="1">
    <location>
        <begin position="520"/>
        <end position="547"/>
    </location>
</feature>
<sequence length="772" mass="85583">MSFGGVPLPGLQYGLRCSLQAEGFSTVELRCGLFGSDLELLDANECPEKLGCSRSAVLWATADGGNDLATIELQLDELPAALEHLVLATVGKTGIQGGFLSLMVAAGGFHQQYRRSQSPEHGRGSYVQGCMLAVLSRRGQGWLLQEVVPNIGLSCEQQEDAIVRELYWPEVGVAIERTVTTEAGPSITWLEVFRAYPEGTYPSDDDTETASHESPMGSRPELVTSILSPASELEKASRGCWTEYPSSHPKQTPSSPSSLSKNGRQDFLPFEELRDFGPPRAACKSLLGTEGQMAELCQETGRLSVSLKLSEDRLSKSESLVVNLRSEVAKLQEDKQSFSEEAALKETKLQRLRSELDHCMSELQQRTGAMRAQHAELEQMAKSRAKELAQQERCKGEVAALEQELVRVNQQLVRERSTWEQDKESLQKSLQECTAEAKAARIAQGASDSDLERLRQELFLERAEAARYRTEALEQQKVKEEPTTSGSRVSFQDVAGSKRLEVEMLQAELAKLQTTFAEELGSARARLAVAERRNKDLLENLQSTVRAAHSAKVVERPASLPEPPMVLPKSGDWTGQPETLEQRGQKFQKPQVGSLESTRSHISLGGARSQRQAELWELHSQHRDRSERLARHQEESQWQQLRASCSRSASSETGRIEIDGARVSPQSRSRDFGRLPSAPSSSSSLGETLRRAVAERRRGREHKATRALDEEYTRFVKEGSVRYPQCTHTTHSHGTHTGRDMTGRELREVREGRQSSAPEPFVLSDLGTAGDL</sequence>
<evidence type="ECO:0000313" key="6">
    <source>
        <dbReference type="Proteomes" id="UP001152797"/>
    </source>
</evidence>
<keyword evidence="5" id="KW-0418">Kinase</keyword>
<proteinExistence type="predicted"/>
<feature type="region of interest" description="Disordered" evidence="2">
    <location>
        <begin position="548"/>
        <end position="608"/>
    </location>
</feature>
<feature type="region of interest" description="Disordered" evidence="2">
    <location>
        <begin position="238"/>
        <end position="264"/>
    </location>
</feature>
<feature type="region of interest" description="Disordered" evidence="2">
    <location>
        <begin position="626"/>
        <end position="704"/>
    </location>
</feature>
<evidence type="ECO:0000256" key="1">
    <source>
        <dbReference type="SAM" id="Coils"/>
    </source>
</evidence>
<gene>
    <name evidence="3" type="ORF">C1SCF055_LOCUS43760</name>
</gene>
<evidence type="ECO:0000313" key="3">
    <source>
        <dbReference type="EMBL" id="CAI4019246.1"/>
    </source>
</evidence>
<feature type="region of interest" description="Disordered" evidence="2">
    <location>
        <begin position="725"/>
        <end position="772"/>
    </location>
</feature>
<feature type="compositionally biased region" description="Polar residues" evidence="2">
    <location>
        <begin position="244"/>
        <end position="262"/>
    </location>
</feature>
<feature type="compositionally biased region" description="Polar residues" evidence="2">
    <location>
        <begin position="636"/>
        <end position="653"/>
    </location>
</feature>
<comment type="caution">
    <text evidence="3">The sequence shown here is derived from an EMBL/GenBank/DDBJ whole genome shotgun (WGS) entry which is preliminary data.</text>
</comment>
<dbReference type="GO" id="GO:0016301">
    <property type="term" value="F:kinase activity"/>
    <property type="evidence" value="ECO:0007669"/>
    <property type="project" value="UniProtKB-KW"/>
</dbReference>
<dbReference type="EMBL" id="CAMXCT030006738">
    <property type="protein sequence ID" value="CAL4806558.1"/>
    <property type="molecule type" value="Genomic_DNA"/>
</dbReference>
<evidence type="ECO:0000313" key="5">
    <source>
        <dbReference type="EMBL" id="CAL4806558.1"/>
    </source>
</evidence>
<feature type="compositionally biased region" description="Basic and acidic residues" evidence="2">
    <location>
        <begin position="688"/>
        <end position="704"/>
    </location>
</feature>
<feature type="compositionally biased region" description="Basic and acidic residues" evidence="2">
    <location>
        <begin position="737"/>
        <end position="753"/>
    </location>
</feature>
<evidence type="ECO:0000256" key="2">
    <source>
        <dbReference type="SAM" id="MobiDB-lite"/>
    </source>
</evidence>
<keyword evidence="6" id="KW-1185">Reference proteome</keyword>
<dbReference type="OrthoDB" id="10623738at2759"/>
<dbReference type="Proteomes" id="UP001152797">
    <property type="component" value="Unassembled WGS sequence"/>
</dbReference>